<gene>
    <name evidence="1" type="ORF">LPU83_pLPU83c_0659</name>
</gene>
<keyword evidence="1" id="KW-0614">Plasmid</keyword>
<evidence type="ECO:0000313" key="2">
    <source>
        <dbReference type="Proteomes" id="UP000019443"/>
    </source>
</evidence>
<reference evidence="1" key="1">
    <citation type="submission" date="2013-11" db="EMBL/GenBank/DDBJ databases">
        <title>Draft genome sequence of the broad-host-range Rhizobium sp. LPU83 strain, a member of the low-genetic diversity Oregon-like Rhizobium sp. group.</title>
        <authorList>
            <person name="Wibberg D."/>
            <person name="Puehler A."/>
            <person name="Schlueter A."/>
        </authorList>
    </citation>
    <scope>NUCLEOTIDE SEQUENCE [LARGE SCALE GENOMIC DNA]</scope>
    <source>
        <strain evidence="1">LPU83</strain>
        <plasmid evidence="1">pLPU83c</plasmid>
    </source>
</reference>
<dbReference type="AlphaFoldDB" id="W6S4J5"/>
<accession>W6S4J5</accession>
<sequence length="280" mass="31911">MRRTPSALAFSLAIVLLPLDTRWHLHGAVGDQSRTMLPEINLQGDVDIAALSPLLRGMLLSVAYADGEGGIGLTATGAMNRKFVHWAAVHFLWPGFTAEDLYSMNKVLNESDMPPLWVVRDMARHLKLLRRKKDVLLPTRRGREFLGNPQAFFDLVATDYLYSYVHATEREEEVRARLRWWRMFLNLLNIKAREGCTPMDVVKILYPDLAPLSDTEMTIEAWELKSDLQYGVFQRLCWLGLLYEAREGLTLLQDGSFHKTPLWAACLQLESDTQSDIGVH</sequence>
<dbReference type="Proteomes" id="UP000019443">
    <property type="component" value="Plasmid pLPU83c"/>
</dbReference>
<protein>
    <submittedName>
        <fullName evidence="1">Uncharacterized protein</fullName>
    </submittedName>
</protein>
<keyword evidence="2" id="KW-1185">Reference proteome</keyword>
<dbReference type="KEGG" id="rhl:LPU83_pLPU83c_0659"/>
<dbReference type="EMBL" id="HG916854">
    <property type="protein sequence ID" value="CDM61221.1"/>
    <property type="molecule type" value="Genomic_DNA"/>
</dbReference>
<geneLocation type="plasmid" evidence="1 2">
    <name>pLPU83c</name>
</geneLocation>
<proteinExistence type="predicted"/>
<organism evidence="1 2">
    <name type="scientific">Rhizobium favelukesii</name>
    <dbReference type="NCBI Taxonomy" id="348824"/>
    <lineage>
        <taxon>Bacteria</taxon>
        <taxon>Pseudomonadati</taxon>
        <taxon>Pseudomonadota</taxon>
        <taxon>Alphaproteobacteria</taxon>
        <taxon>Hyphomicrobiales</taxon>
        <taxon>Rhizobiaceae</taxon>
        <taxon>Rhizobium/Agrobacterium group</taxon>
        <taxon>Rhizobium</taxon>
    </lineage>
</organism>
<dbReference type="HOGENOM" id="CLU_100986_0_0_5"/>
<dbReference type="PATRIC" id="fig|348824.6.peg.5420"/>
<name>W6S4J5_9HYPH</name>
<evidence type="ECO:0000313" key="1">
    <source>
        <dbReference type="EMBL" id="CDM61221.1"/>
    </source>
</evidence>